<keyword evidence="7" id="KW-0378">Hydrolase</keyword>
<evidence type="ECO:0000259" key="6">
    <source>
        <dbReference type="SMART" id="SM01340"/>
    </source>
</evidence>
<dbReference type="InterPro" id="IPR014790">
    <property type="entry name" value="MutL_C"/>
</dbReference>
<dbReference type="PANTHER" id="PTHR10073">
    <property type="entry name" value="DNA MISMATCH REPAIR PROTEIN MLH, PMS, MUTL"/>
    <property type="match status" value="1"/>
</dbReference>
<feature type="domain" description="MutL C-terminal dimerisation" evidence="5">
    <location>
        <begin position="425"/>
        <end position="566"/>
    </location>
</feature>
<dbReference type="SUPFAM" id="SSF55874">
    <property type="entry name" value="ATPase domain of HSP90 chaperone/DNA topoisomerase II/histidine kinase"/>
    <property type="match status" value="1"/>
</dbReference>
<dbReference type="InterPro" id="IPR020667">
    <property type="entry name" value="DNA_mismatch_repair_MutL"/>
</dbReference>
<dbReference type="GO" id="GO:0032300">
    <property type="term" value="C:mismatch repair complex"/>
    <property type="evidence" value="ECO:0007669"/>
    <property type="project" value="InterPro"/>
</dbReference>
<dbReference type="SMART" id="SM01340">
    <property type="entry name" value="DNA_mis_repair"/>
    <property type="match status" value="1"/>
</dbReference>
<dbReference type="NCBIfam" id="TIGR00585">
    <property type="entry name" value="mutl"/>
    <property type="match status" value="1"/>
</dbReference>
<evidence type="ECO:0000256" key="1">
    <source>
        <dbReference type="ARBA" id="ARBA00006082"/>
    </source>
</evidence>
<dbReference type="GO" id="GO:0030983">
    <property type="term" value="F:mismatched DNA binding"/>
    <property type="evidence" value="ECO:0007669"/>
    <property type="project" value="InterPro"/>
</dbReference>
<dbReference type="Gene3D" id="3.30.1370.100">
    <property type="entry name" value="MutL, C-terminal domain, regulatory subdomain"/>
    <property type="match status" value="1"/>
</dbReference>
<dbReference type="Gene3D" id="3.30.230.10">
    <property type="match status" value="1"/>
</dbReference>
<keyword evidence="7" id="KW-0255">Endonuclease</keyword>
<gene>
    <name evidence="4 7" type="primary">mutL</name>
    <name evidence="7" type="ORF">DW099_07515</name>
</gene>
<dbReference type="InterPro" id="IPR037198">
    <property type="entry name" value="MutL_C_sf"/>
</dbReference>
<dbReference type="PROSITE" id="PS00058">
    <property type="entry name" value="DNA_MISMATCH_REPAIR_1"/>
    <property type="match status" value="1"/>
</dbReference>
<dbReference type="Pfam" id="PF01119">
    <property type="entry name" value="DNA_mis_repair"/>
    <property type="match status" value="1"/>
</dbReference>
<accession>A0A415E3P6</accession>
<dbReference type="OrthoDB" id="9763467at2"/>
<proteinExistence type="inferred from homology"/>
<dbReference type="InterPro" id="IPR036890">
    <property type="entry name" value="HATPase_C_sf"/>
</dbReference>
<dbReference type="InterPro" id="IPR042120">
    <property type="entry name" value="MutL_C_dimsub"/>
</dbReference>
<dbReference type="SMART" id="SM00853">
    <property type="entry name" value="MutL_C"/>
    <property type="match status" value="1"/>
</dbReference>
<dbReference type="InterPro" id="IPR014762">
    <property type="entry name" value="DNA_mismatch_repair_CS"/>
</dbReference>
<protein>
    <recommendedName>
        <fullName evidence="4">DNA mismatch repair protein MutL</fullName>
    </recommendedName>
</protein>
<dbReference type="GO" id="GO:0006298">
    <property type="term" value="P:mismatch repair"/>
    <property type="evidence" value="ECO:0007669"/>
    <property type="project" value="UniProtKB-UniRule"/>
</dbReference>
<evidence type="ECO:0000259" key="5">
    <source>
        <dbReference type="SMART" id="SM00853"/>
    </source>
</evidence>
<dbReference type="CDD" id="cd00782">
    <property type="entry name" value="MutL_Trans"/>
    <property type="match status" value="1"/>
</dbReference>
<dbReference type="InterPro" id="IPR042121">
    <property type="entry name" value="MutL_C_regsub"/>
</dbReference>
<reference evidence="7 8" key="1">
    <citation type="submission" date="2018-08" db="EMBL/GenBank/DDBJ databases">
        <title>A genome reference for cultivated species of the human gut microbiota.</title>
        <authorList>
            <person name="Zou Y."/>
            <person name="Xue W."/>
            <person name="Luo G."/>
        </authorList>
    </citation>
    <scope>NUCLEOTIDE SEQUENCE [LARGE SCALE GENOMIC DNA]</scope>
    <source>
        <strain evidence="7 8">AM07-24</strain>
    </source>
</reference>
<dbReference type="Gene3D" id="3.30.1540.20">
    <property type="entry name" value="MutL, C-terminal domain, dimerisation subdomain"/>
    <property type="match status" value="1"/>
</dbReference>
<evidence type="ECO:0000256" key="3">
    <source>
        <dbReference type="ARBA" id="ARBA00023204"/>
    </source>
</evidence>
<evidence type="ECO:0000313" key="8">
    <source>
        <dbReference type="Proteomes" id="UP000284841"/>
    </source>
</evidence>
<dbReference type="InterPro" id="IPR038973">
    <property type="entry name" value="MutL/Mlh/Pms-like"/>
</dbReference>
<keyword evidence="7" id="KW-0540">Nuclease</keyword>
<organism evidence="7 8">
    <name type="scientific">Emergencia timonensis</name>
    <dbReference type="NCBI Taxonomy" id="1776384"/>
    <lineage>
        <taxon>Bacteria</taxon>
        <taxon>Bacillati</taxon>
        <taxon>Bacillota</taxon>
        <taxon>Clostridia</taxon>
        <taxon>Peptostreptococcales</taxon>
        <taxon>Anaerovoracaceae</taxon>
        <taxon>Emergencia</taxon>
    </lineage>
</organism>
<dbReference type="PANTHER" id="PTHR10073:SF12">
    <property type="entry name" value="DNA MISMATCH REPAIR PROTEIN MLH1"/>
    <property type="match status" value="1"/>
</dbReference>
<evidence type="ECO:0000256" key="4">
    <source>
        <dbReference type="HAMAP-Rule" id="MF_00149"/>
    </source>
</evidence>
<keyword evidence="8" id="KW-1185">Reference proteome</keyword>
<dbReference type="STRING" id="1776384.GCA_900086585_03838"/>
<dbReference type="GO" id="GO:0140664">
    <property type="term" value="F:ATP-dependent DNA damage sensor activity"/>
    <property type="evidence" value="ECO:0007669"/>
    <property type="project" value="InterPro"/>
</dbReference>
<dbReference type="FunFam" id="3.30.565.10:FF:000003">
    <property type="entry name" value="DNA mismatch repair endonuclease MutL"/>
    <property type="match status" value="1"/>
</dbReference>
<dbReference type="Gene3D" id="3.30.565.10">
    <property type="entry name" value="Histidine kinase-like ATPase, C-terminal domain"/>
    <property type="match status" value="1"/>
</dbReference>
<dbReference type="AlphaFoldDB" id="A0A415E3P6"/>
<evidence type="ECO:0000313" key="7">
    <source>
        <dbReference type="EMBL" id="RHJ88252.1"/>
    </source>
</evidence>
<dbReference type="SUPFAM" id="SSF118116">
    <property type="entry name" value="DNA mismatch repair protein MutL"/>
    <property type="match status" value="1"/>
</dbReference>
<dbReference type="GO" id="GO:0004519">
    <property type="term" value="F:endonuclease activity"/>
    <property type="evidence" value="ECO:0007669"/>
    <property type="project" value="UniProtKB-KW"/>
</dbReference>
<dbReference type="Pfam" id="PF13589">
    <property type="entry name" value="HATPase_c_3"/>
    <property type="match status" value="1"/>
</dbReference>
<dbReference type="HAMAP" id="MF_00149">
    <property type="entry name" value="DNA_mis_repair"/>
    <property type="match status" value="1"/>
</dbReference>
<sequence>MQSMIRVLEKNVADKIAAGEVIERPVSIVKELVENSIDAGADSIVVEIKNGGKSYIRVTDNGCGIPRNEAEVAFLRHATSKIETAKDLNAIETLGFRGEALASIAAVTHTELISKTKDEKIGVKLLIHGSEVLDSSGTGCPDGTTIIITDLFYNTPARQKFLKSDSAESGQIIDFMSQIALAYPNIRFRFINNGNVTFSTTGKGDLLNAILSVYKLSEYKDLVPVNRCDDLGSVTGYISKPSLSRTTRRNQIFFVNGRVVSSKVIERGVTEGYKERLFEGRYPVVFLFIHTDPEKLDVNIHPNKREVRFDDESQIVELVSTAVKEALGTKAAVIEVKNVFKDETAAPVKREDRAENQVDIKQILSTKRDLPQVKETLAPYQHQAAQSELQPSAKKEHKIPPMQGKTELSIEKPFMQPFDFDELELTGAIFGTYITAVDGKSFYLIDQHAAHERIFYEKLVGEYLSSEKVRQPILTPIIIEVPLSVKENEYDWLDSLNEMGFTVEDFGQNSYVIREIPTFMEITEAEDFVKVYIDNVTEGTNLNNTVVINKLITKSCKSAIKAHDYISMEEMKALLDQLKRCKNPFSCPHGRPTFVKFSQYEIERMFKRA</sequence>
<keyword evidence="3 4" id="KW-0234">DNA repair</keyword>
<dbReference type="CDD" id="cd16926">
    <property type="entry name" value="HATPase_MutL-MLH-PMS-like"/>
    <property type="match status" value="1"/>
</dbReference>
<dbReference type="InterPro" id="IPR014721">
    <property type="entry name" value="Ribsml_uS5_D2-typ_fold_subgr"/>
</dbReference>
<keyword evidence="2 4" id="KW-0227">DNA damage</keyword>
<name>A0A415E3P6_9FIRM</name>
<dbReference type="InterPro" id="IPR002099">
    <property type="entry name" value="MutL/Mlh/PMS"/>
</dbReference>
<dbReference type="EMBL" id="QRMS01000002">
    <property type="protein sequence ID" value="RHJ88252.1"/>
    <property type="molecule type" value="Genomic_DNA"/>
</dbReference>
<evidence type="ECO:0000256" key="2">
    <source>
        <dbReference type="ARBA" id="ARBA00022763"/>
    </source>
</evidence>
<dbReference type="Proteomes" id="UP000284841">
    <property type="component" value="Unassembled WGS sequence"/>
</dbReference>
<dbReference type="GO" id="GO:0005524">
    <property type="term" value="F:ATP binding"/>
    <property type="evidence" value="ECO:0007669"/>
    <property type="project" value="InterPro"/>
</dbReference>
<comment type="function">
    <text evidence="4">This protein is involved in the repair of mismatches in DNA. It is required for dam-dependent methyl-directed DNA mismatch repair. May act as a 'molecular matchmaker', a protein that promotes the formation of a stable complex between two or more DNA-binding proteins in an ATP-dependent manner without itself being part of a final effector complex.</text>
</comment>
<dbReference type="Pfam" id="PF08676">
    <property type="entry name" value="MutL_C"/>
    <property type="match status" value="1"/>
</dbReference>
<dbReference type="InterPro" id="IPR013507">
    <property type="entry name" value="DNA_mismatch_S5_2-like"/>
</dbReference>
<dbReference type="InterPro" id="IPR020568">
    <property type="entry name" value="Ribosomal_Su5_D2-typ_SF"/>
</dbReference>
<comment type="caution">
    <text evidence="7">The sequence shown here is derived from an EMBL/GenBank/DDBJ whole genome shotgun (WGS) entry which is preliminary data.</text>
</comment>
<comment type="similarity">
    <text evidence="1 4">Belongs to the DNA mismatch repair MutL/HexB family.</text>
</comment>
<feature type="domain" description="DNA mismatch repair protein S5" evidence="6">
    <location>
        <begin position="210"/>
        <end position="328"/>
    </location>
</feature>
<dbReference type="GO" id="GO:0016887">
    <property type="term" value="F:ATP hydrolysis activity"/>
    <property type="evidence" value="ECO:0007669"/>
    <property type="project" value="InterPro"/>
</dbReference>
<dbReference type="SUPFAM" id="SSF54211">
    <property type="entry name" value="Ribosomal protein S5 domain 2-like"/>
    <property type="match status" value="1"/>
</dbReference>